<dbReference type="RefSeq" id="WP_154406462.1">
    <property type="nucleotide sequence ID" value="NZ_VUNR01000006.1"/>
</dbReference>
<dbReference type="EMBL" id="VUNR01000006">
    <property type="protein sequence ID" value="MSU08300.1"/>
    <property type="molecule type" value="Genomic_DNA"/>
</dbReference>
<evidence type="ECO:0000313" key="1">
    <source>
        <dbReference type="EMBL" id="MSU08300.1"/>
    </source>
</evidence>
<reference evidence="1 2" key="1">
    <citation type="submission" date="2019-08" db="EMBL/GenBank/DDBJ databases">
        <title>In-depth cultivation of the pig gut microbiome towards novel bacterial diversity and tailored functional studies.</title>
        <authorList>
            <person name="Wylensek D."/>
            <person name="Hitch T.C.A."/>
            <person name="Clavel T."/>
        </authorList>
    </citation>
    <scope>NUCLEOTIDE SEQUENCE [LARGE SCALE GENOMIC DNA]</scope>
    <source>
        <strain evidence="1 2">WCA-693-APC-5D-A</strain>
    </source>
</reference>
<gene>
    <name evidence="1" type="ORF">FYJ84_04760</name>
</gene>
<evidence type="ECO:0000313" key="2">
    <source>
        <dbReference type="Proteomes" id="UP000433181"/>
    </source>
</evidence>
<dbReference type="GeneID" id="96778217"/>
<comment type="caution">
    <text evidence="1">The sequence shown here is derived from an EMBL/GenBank/DDBJ whole genome shotgun (WGS) entry which is preliminary data.</text>
</comment>
<name>A0A6I2UF96_9FIRM</name>
<sequence>MEPLKTNNFLADDLEIEAKRIKCDQAIKRVLANMSILARTVKGTVTEVRNMSIAEIEASIDHESIEISSVRVNPGLSNSKSVLLNCQDSIKDEGTVFYDIRFIMRLPDGSQTKIIVNVEAQRKSNPGYSIVKRGVFYVARLISAQLGVEFSNKGEDRIQYDNIKKVYSIWICMDCPNDKKDSIVSYTLHPEIIYNGNNKLNIDYAYDLLNVTLVHLNETYDKSNNELIRMMDILLSNMAVEDKKNRLEFDHSIPMTVELDEEMSDMCNISLGIEARGEARGIAIGEARGIEKTKTEMITNMLKEKVSIDVIAKVAKLTAEQVTDIGKKAALL</sequence>
<keyword evidence="2" id="KW-1185">Reference proteome</keyword>
<protein>
    <recommendedName>
        <fullName evidence="3">PD-(D/E)XK nuclease family transposase</fullName>
    </recommendedName>
</protein>
<proteinExistence type="predicted"/>
<organism evidence="1 2">
    <name type="scientific">Anaerovibrio slackiae</name>
    <dbReference type="NCBI Taxonomy" id="2652309"/>
    <lineage>
        <taxon>Bacteria</taxon>
        <taxon>Bacillati</taxon>
        <taxon>Bacillota</taxon>
        <taxon>Negativicutes</taxon>
        <taxon>Selenomonadales</taxon>
        <taxon>Selenomonadaceae</taxon>
        <taxon>Anaerovibrio</taxon>
    </lineage>
</organism>
<evidence type="ECO:0008006" key="3">
    <source>
        <dbReference type="Google" id="ProtNLM"/>
    </source>
</evidence>
<dbReference type="Proteomes" id="UP000433181">
    <property type="component" value="Unassembled WGS sequence"/>
</dbReference>
<dbReference type="AlphaFoldDB" id="A0A6I2UF96"/>
<accession>A0A6I2UF96</accession>